<name>A0A7E4W681_PANRE</name>
<organism evidence="8 9">
    <name type="scientific">Panagrellus redivivus</name>
    <name type="common">Microworm</name>
    <dbReference type="NCBI Taxonomy" id="6233"/>
    <lineage>
        <taxon>Eukaryota</taxon>
        <taxon>Metazoa</taxon>
        <taxon>Ecdysozoa</taxon>
        <taxon>Nematoda</taxon>
        <taxon>Chromadorea</taxon>
        <taxon>Rhabditida</taxon>
        <taxon>Tylenchina</taxon>
        <taxon>Panagrolaimomorpha</taxon>
        <taxon>Panagrolaimoidea</taxon>
        <taxon>Panagrolaimidae</taxon>
        <taxon>Panagrellus</taxon>
    </lineage>
</organism>
<evidence type="ECO:0000259" key="7">
    <source>
        <dbReference type="PROSITE" id="PS50905"/>
    </source>
</evidence>
<dbReference type="PROSITE" id="PS50905">
    <property type="entry name" value="FERRITIN_LIKE"/>
    <property type="match status" value="1"/>
</dbReference>
<evidence type="ECO:0000256" key="3">
    <source>
        <dbReference type="ARBA" id="ARBA00022723"/>
    </source>
</evidence>
<evidence type="ECO:0000256" key="2">
    <source>
        <dbReference type="ARBA" id="ARBA00022434"/>
    </source>
</evidence>
<dbReference type="GO" id="GO:0006879">
    <property type="term" value="P:intracellular iron ion homeostasis"/>
    <property type="evidence" value="ECO:0007669"/>
    <property type="project" value="UniProtKB-KW"/>
</dbReference>
<dbReference type="InterPro" id="IPR009040">
    <property type="entry name" value="Ferritin-like_diiron"/>
</dbReference>
<dbReference type="CDD" id="cd01056">
    <property type="entry name" value="Euk_Ferritin"/>
    <property type="match status" value="1"/>
</dbReference>
<evidence type="ECO:0000256" key="6">
    <source>
        <dbReference type="RuleBase" id="RU361145"/>
    </source>
</evidence>
<evidence type="ECO:0000313" key="9">
    <source>
        <dbReference type="WBParaSite" id="Pan_g7073.t1"/>
    </source>
</evidence>
<feature type="binding site" evidence="5">
    <location>
        <position position="104"/>
    </location>
    <ligand>
        <name>Fe cation</name>
        <dbReference type="ChEBI" id="CHEBI:24875"/>
        <label>1</label>
    </ligand>
</feature>
<dbReference type="EC" id="1.16.3.1" evidence="6"/>
<dbReference type="InterPro" id="IPR001519">
    <property type="entry name" value="Ferritin"/>
</dbReference>
<dbReference type="PANTHER" id="PTHR11431">
    <property type="entry name" value="FERRITIN"/>
    <property type="match status" value="1"/>
</dbReference>
<accession>A0A7E4W681</accession>
<dbReference type="InterPro" id="IPR009078">
    <property type="entry name" value="Ferritin-like_SF"/>
</dbReference>
<keyword evidence="4 5" id="KW-0408">Iron</keyword>
<evidence type="ECO:0000256" key="5">
    <source>
        <dbReference type="PIRSR" id="PIRSR601519-1"/>
    </source>
</evidence>
<dbReference type="GO" id="GO:0005737">
    <property type="term" value="C:cytoplasm"/>
    <property type="evidence" value="ECO:0007669"/>
    <property type="project" value="TreeGrafter"/>
</dbReference>
<dbReference type="SUPFAM" id="SSF47240">
    <property type="entry name" value="Ferritin-like"/>
    <property type="match status" value="1"/>
</dbReference>
<reference evidence="9" key="2">
    <citation type="submission" date="2020-10" db="UniProtKB">
        <authorList>
            <consortium name="WormBaseParasite"/>
        </authorList>
    </citation>
    <scope>IDENTIFICATION</scope>
</reference>
<dbReference type="GO" id="GO:0006826">
    <property type="term" value="P:iron ion transport"/>
    <property type="evidence" value="ECO:0007669"/>
    <property type="project" value="InterPro"/>
</dbReference>
<reference evidence="8" key="1">
    <citation type="journal article" date="2013" name="Genetics">
        <title>The draft genome and transcriptome of Panagrellus redivivus are shaped by the harsh demands of a free-living lifestyle.</title>
        <authorList>
            <person name="Srinivasan J."/>
            <person name="Dillman A.R."/>
            <person name="Macchietto M.G."/>
            <person name="Heikkinen L."/>
            <person name="Lakso M."/>
            <person name="Fracchia K.M."/>
            <person name="Antoshechkin I."/>
            <person name="Mortazavi A."/>
            <person name="Wong G."/>
            <person name="Sternberg P.W."/>
        </authorList>
    </citation>
    <scope>NUCLEOTIDE SEQUENCE [LARGE SCALE GENOMIC DNA]</scope>
    <source>
        <strain evidence="8">MT8872</strain>
    </source>
</reference>
<dbReference type="PANTHER" id="PTHR11431:SF75">
    <property type="entry name" value="FERRITIN"/>
    <property type="match status" value="1"/>
</dbReference>
<dbReference type="GO" id="GO:0008198">
    <property type="term" value="F:ferrous iron binding"/>
    <property type="evidence" value="ECO:0007669"/>
    <property type="project" value="TreeGrafter"/>
</dbReference>
<dbReference type="GO" id="GO:0008199">
    <property type="term" value="F:ferric iron binding"/>
    <property type="evidence" value="ECO:0007669"/>
    <property type="project" value="InterPro"/>
</dbReference>
<keyword evidence="8" id="KW-1185">Reference proteome</keyword>
<dbReference type="InterPro" id="IPR012347">
    <property type="entry name" value="Ferritin-like"/>
</dbReference>
<evidence type="ECO:0000256" key="1">
    <source>
        <dbReference type="ARBA" id="ARBA00007513"/>
    </source>
</evidence>
<proteinExistence type="inferred from homology"/>
<dbReference type="GO" id="GO:0004322">
    <property type="term" value="F:ferroxidase activity"/>
    <property type="evidence" value="ECO:0007669"/>
    <property type="project" value="UniProtKB-EC"/>
</dbReference>
<evidence type="ECO:0000313" key="8">
    <source>
        <dbReference type="Proteomes" id="UP000492821"/>
    </source>
</evidence>
<keyword evidence="2 6" id="KW-0409">Iron storage</keyword>
<dbReference type="AlphaFoldDB" id="A0A7E4W681"/>
<dbReference type="Gene3D" id="1.20.1260.10">
    <property type="match status" value="1"/>
</dbReference>
<dbReference type="Pfam" id="PF00210">
    <property type="entry name" value="Ferritin"/>
    <property type="match status" value="1"/>
</dbReference>
<protein>
    <recommendedName>
        <fullName evidence="6">Ferritin</fullName>
        <ecNumber evidence="6">1.16.3.1</ecNumber>
    </recommendedName>
</protein>
<keyword evidence="3 5" id="KW-0479">Metal-binding</keyword>
<dbReference type="Proteomes" id="UP000492821">
    <property type="component" value="Unassembled WGS sequence"/>
</dbReference>
<dbReference type="InterPro" id="IPR008331">
    <property type="entry name" value="Ferritin_DPS_dom"/>
</dbReference>
<evidence type="ECO:0000256" key="4">
    <source>
        <dbReference type="ARBA" id="ARBA00023004"/>
    </source>
</evidence>
<sequence length="170" mass="19155">MSGIRQNFDETSSTGLNAVTTHVLNASYFYLELACYFDRDDVALENVQKYFHELSEDKKKLADLLLTYQNARGGRTRFEKIAKPELEAEGLSIVDAFAAAIKVETHLNKLYADLHEVAEKANDAHFDDFIEDHLLGTEVEILKKLGDKHTLARKAGEGLGEFVFNSELED</sequence>
<keyword evidence="6" id="KW-0560">Oxidoreductase</keyword>
<comment type="catalytic activity">
    <reaction evidence="6">
        <text>4 Fe(2+) + O2 + 4 H(+) = 4 Fe(3+) + 2 H2O</text>
        <dbReference type="Rhea" id="RHEA:11148"/>
        <dbReference type="ChEBI" id="CHEBI:15377"/>
        <dbReference type="ChEBI" id="CHEBI:15378"/>
        <dbReference type="ChEBI" id="CHEBI:15379"/>
        <dbReference type="ChEBI" id="CHEBI:29033"/>
        <dbReference type="ChEBI" id="CHEBI:29034"/>
        <dbReference type="EC" id="1.16.3.1"/>
    </reaction>
</comment>
<feature type="domain" description="Ferritin-like diiron" evidence="7">
    <location>
        <begin position="6"/>
        <end position="156"/>
    </location>
</feature>
<comment type="similarity">
    <text evidence="1 6">Belongs to the ferritin family.</text>
</comment>
<dbReference type="WBParaSite" id="Pan_g7073.t1">
    <property type="protein sequence ID" value="Pan_g7073.t1"/>
    <property type="gene ID" value="Pan_g7073"/>
</dbReference>
<comment type="function">
    <text evidence="6">Stores iron in a soluble, non-toxic, readily available form. Important for iron homeostasis. Iron is taken up in the ferrous form and deposited as ferric hydroxides after oxidation.</text>
</comment>